<evidence type="ECO:0000256" key="1">
    <source>
        <dbReference type="SAM" id="MobiDB-lite"/>
    </source>
</evidence>
<organism evidence="2 3">
    <name type="scientific">Panicum miliaceum</name>
    <name type="common">Proso millet</name>
    <name type="synonym">Broomcorn millet</name>
    <dbReference type="NCBI Taxonomy" id="4540"/>
    <lineage>
        <taxon>Eukaryota</taxon>
        <taxon>Viridiplantae</taxon>
        <taxon>Streptophyta</taxon>
        <taxon>Embryophyta</taxon>
        <taxon>Tracheophyta</taxon>
        <taxon>Spermatophyta</taxon>
        <taxon>Magnoliopsida</taxon>
        <taxon>Liliopsida</taxon>
        <taxon>Poales</taxon>
        <taxon>Poaceae</taxon>
        <taxon>PACMAD clade</taxon>
        <taxon>Panicoideae</taxon>
        <taxon>Panicodae</taxon>
        <taxon>Paniceae</taxon>
        <taxon>Panicinae</taxon>
        <taxon>Panicum</taxon>
        <taxon>Panicum sect. Panicum</taxon>
    </lineage>
</organism>
<keyword evidence="3" id="KW-1185">Reference proteome</keyword>
<name>A0A3L6R3J0_PANMI</name>
<dbReference type="AlphaFoldDB" id="A0A3L6R3J0"/>
<feature type="compositionally biased region" description="Polar residues" evidence="1">
    <location>
        <begin position="159"/>
        <end position="171"/>
    </location>
</feature>
<evidence type="ECO:0000313" key="2">
    <source>
        <dbReference type="EMBL" id="RLM92917.1"/>
    </source>
</evidence>
<comment type="caution">
    <text evidence="2">The sequence shown here is derived from an EMBL/GenBank/DDBJ whole genome shotgun (WGS) entry which is preliminary data.</text>
</comment>
<dbReference type="EMBL" id="PQIB02000010">
    <property type="protein sequence ID" value="RLM92917.1"/>
    <property type="molecule type" value="Genomic_DNA"/>
</dbReference>
<reference evidence="3" key="1">
    <citation type="journal article" date="2019" name="Nat. Commun.">
        <title>The genome of broomcorn millet.</title>
        <authorList>
            <person name="Zou C."/>
            <person name="Miki D."/>
            <person name="Li D."/>
            <person name="Tang Q."/>
            <person name="Xiao L."/>
            <person name="Rajput S."/>
            <person name="Deng P."/>
            <person name="Jia W."/>
            <person name="Huang R."/>
            <person name="Zhang M."/>
            <person name="Sun Y."/>
            <person name="Hu J."/>
            <person name="Fu X."/>
            <person name="Schnable P.S."/>
            <person name="Li F."/>
            <person name="Zhang H."/>
            <person name="Feng B."/>
            <person name="Zhu X."/>
            <person name="Liu R."/>
            <person name="Schnable J.C."/>
            <person name="Zhu J.-K."/>
            <person name="Zhang H."/>
        </authorList>
    </citation>
    <scope>NUCLEOTIDE SEQUENCE [LARGE SCALE GENOMIC DNA]</scope>
</reference>
<sequence>MAPPRLDFSHGVLLAGQGDNNNLAGQDKNNFAEAPLAGWDAWPVDLNAANQFLQQDLDLNAAPLEQDVEMPAQAQLNNGGEIVNPWAAGDHPGEEVIMGNAVIEINEIAEDFALEQPVEEPDPNAPPIVLALVAPEQAPLMVHAFENFLVDEIPEDQLMGSSAGESDSQGNSGEGSANGGLPKHQAGAGMMVGKVR</sequence>
<dbReference type="Proteomes" id="UP000275267">
    <property type="component" value="Unassembled WGS sequence"/>
</dbReference>
<proteinExistence type="predicted"/>
<feature type="region of interest" description="Disordered" evidence="1">
    <location>
        <begin position="158"/>
        <end position="196"/>
    </location>
</feature>
<accession>A0A3L6R3J0</accession>
<protein>
    <submittedName>
        <fullName evidence="2">Uncharacterized protein</fullName>
    </submittedName>
</protein>
<evidence type="ECO:0000313" key="3">
    <source>
        <dbReference type="Proteomes" id="UP000275267"/>
    </source>
</evidence>
<gene>
    <name evidence="2" type="ORF">C2845_PM08G13940</name>
</gene>